<comment type="subcellular location">
    <subcellularLocation>
        <location evidence="2">Gas vesicle</location>
    </subcellularLocation>
</comment>
<dbReference type="Proteomes" id="UP001501822">
    <property type="component" value="Unassembled WGS sequence"/>
</dbReference>
<protein>
    <submittedName>
        <fullName evidence="4">GvpL/GvpF family gas vesicle protein</fullName>
    </submittedName>
</protein>
<gene>
    <name evidence="4" type="ORF">GCM10010151_08730</name>
</gene>
<reference evidence="5" key="1">
    <citation type="journal article" date="2019" name="Int. J. Syst. Evol. Microbiol.">
        <title>The Global Catalogue of Microorganisms (GCM) 10K type strain sequencing project: providing services to taxonomists for standard genome sequencing and annotation.</title>
        <authorList>
            <consortium name="The Broad Institute Genomics Platform"/>
            <consortium name="The Broad Institute Genome Sequencing Center for Infectious Disease"/>
            <person name="Wu L."/>
            <person name="Ma J."/>
        </authorList>
    </citation>
    <scope>NUCLEOTIDE SEQUENCE [LARGE SCALE GENOMIC DNA]</scope>
    <source>
        <strain evidence="5">JCM 3146</strain>
    </source>
</reference>
<proteinExistence type="inferred from homology"/>
<comment type="similarity">
    <text evidence="3">Belongs to the gas vesicle GvpF/GvpL family.</text>
</comment>
<dbReference type="PANTHER" id="PTHR36852">
    <property type="entry name" value="PROTEIN GVPL 2"/>
    <property type="match status" value="1"/>
</dbReference>
<dbReference type="RefSeq" id="WP_252804592.1">
    <property type="nucleotide sequence ID" value="NZ_BAAABM010000007.1"/>
</dbReference>
<evidence type="ECO:0000313" key="5">
    <source>
        <dbReference type="Proteomes" id="UP001501822"/>
    </source>
</evidence>
<dbReference type="PANTHER" id="PTHR36852:SF1">
    <property type="entry name" value="PROTEIN GVPL 2"/>
    <property type="match status" value="1"/>
</dbReference>
<sequence>MTVQYVYGVTDAGAEIPGQLKGIDGQEVSLVTHGRCAALVSDLAADRPLGTRDDLMAHQGVLQAIVEAGGTVLPFRFGGALTDRDAVVEELLSPHEDTFVEQLEPLRGQVEVRIKARYVEDAVLREMVQEEPEIAELNQRVRELPEDAAYYDRVRLGELIAQAFTRRRENDGQGLLDALAPRATAVAQHELSREDDVLDAGFLIDRKEREEFEKIVDQVGKEIDGRIHLRVAGPLPPYDFVGQET</sequence>
<evidence type="ECO:0000256" key="1">
    <source>
        <dbReference type="ARBA" id="ARBA00022987"/>
    </source>
</evidence>
<organism evidence="4 5">
    <name type="scientific">Actinoallomurus spadix</name>
    <dbReference type="NCBI Taxonomy" id="79912"/>
    <lineage>
        <taxon>Bacteria</taxon>
        <taxon>Bacillati</taxon>
        <taxon>Actinomycetota</taxon>
        <taxon>Actinomycetes</taxon>
        <taxon>Streptosporangiales</taxon>
        <taxon>Thermomonosporaceae</taxon>
        <taxon>Actinoallomurus</taxon>
    </lineage>
</organism>
<evidence type="ECO:0000256" key="2">
    <source>
        <dbReference type="ARBA" id="ARBA00035108"/>
    </source>
</evidence>
<dbReference type="EMBL" id="BAAABM010000007">
    <property type="protein sequence ID" value="GAA0321249.1"/>
    <property type="molecule type" value="Genomic_DNA"/>
</dbReference>
<evidence type="ECO:0000313" key="4">
    <source>
        <dbReference type="EMBL" id="GAA0321249.1"/>
    </source>
</evidence>
<name>A0ABP3FQR6_9ACTN</name>
<keyword evidence="5" id="KW-1185">Reference proteome</keyword>
<dbReference type="Pfam" id="PF06386">
    <property type="entry name" value="GvpL_GvpF"/>
    <property type="match status" value="1"/>
</dbReference>
<keyword evidence="1" id="KW-0304">Gas vesicle</keyword>
<accession>A0ABP3FQR6</accession>
<evidence type="ECO:0000256" key="3">
    <source>
        <dbReference type="ARBA" id="ARBA00035643"/>
    </source>
</evidence>
<comment type="caution">
    <text evidence="4">The sequence shown here is derived from an EMBL/GenBank/DDBJ whole genome shotgun (WGS) entry which is preliminary data.</text>
</comment>
<dbReference type="InterPro" id="IPR009430">
    <property type="entry name" value="GvpL/GvpF"/>
</dbReference>